<evidence type="ECO:0000313" key="1">
    <source>
        <dbReference type="EMBL" id="GIG11614.1"/>
    </source>
</evidence>
<comment type="caution">
    <text evidence="1">The sequence shown here is derived from an EMBL/GenBank/DDBJ whole genome shotgun (WGS) entry which is preliminary data.</text>
</comment>
<dbReference type="AlphaFoldDB" id="A0A8J3PCG4"/>
<evidence type="ECO:0000313" key="2">
    <source>
        <dbReference type="Proteomes" id="UP000630887"/>
    </source>
</evidence>
<name>A0A8J3PCG4_9ACTN</name>
<reference evidence="1 2" key="1">
    <citation type="submission" date="2021-01" db="EMBL/GenBank/DDBJ databases">
        <title>Whole genome shotgun sequence of Catellatospora coxensis NBRC 107359.</title>
        <authorList>
            <person name="Komaki H."/>
            <person name="Tamura T."/>
        </authorList>
    </citation>
    <scope>NUCLEOTIDE SEQUENCE [LARGE SCALE GENOMIC DNA]</scope>
    <source>
        <strain evidence="1 2">NBRC 107359</strain>
    </source>
</reference>
<gene>
    <name evidence="1" type="ORF">Cco03nite_83140</name>
</gene>
<organism evidence="1 2">
    <name type="scientific">Catellatospora coxensis</name>
    <dbReference type="NCBI Taxonomy" id="310354"/>
    <lineage>
        <taxon>Bacteria</taxon>
        <taxon>Bacillati</taxon>
        <taxon>Actinomycetota</taxon>
        <taxon>Actinomycetes</taxon>
        <taxon>Micromonosporales</taxon>
        <taxon>Micromonosporaceae</taxon>
        <taxon>Catellatospora</taxon>
    </lineage>
</organism>
<proteinExistence type="predicted"/>
<protein>
    <submittedName>
        <fullName evidence="1">Uncharacterized protein</fullName>
    </submittedName>
</protein>
<keyword evidence="2" id="KW-1185">Reference proteome</keyword>
<accession>A0A8J3PCG4</accession>
<sequence>MQVRFTRGSRKHKIGRAHALHVMGAVTPELISGAGDRGDDQLRWVGPDDRGLELEVIALVLPDMLLVIHVMPTALRRTP</sequence>
<dbReference type="EMBL" id="BONI01000161">
    <property type="protein sequence ID" value="GIG11614.1"/>
    <property type="molecule type" value="Genomic_DNA"/>
</dbReference>
<dbReference type="Proteomes" id="UP000630887">
    <property type="component" value="Unassembled WGS sequence"/>
</dbReference>